<dbReference type="Proteomes" id="UP000501926">
    <property type="component" value="Chromosome"/>
</dbReference>
<name>A0A6G7GJ02_KUEST</name>
<organism evidence="1 2">
    <name type="scientific">Kuenenia stuttgartiensis</name>
    <dbReference type="NCBI Taxonomy" id="174633"/>
    <lineage>
        <taxon>Bacteria</taxon>
        <taxon>Pseudomonadati</taxon>
        <taxon>Planctomycetota</taxon>
        <taxon>Candidatus Brocadiia</taxon>
        <taxon>Candidatus Brocadiales</taxon>
        <taxon>Candidatus Brocadiaceae</taxon>
        <taxon>Candidatus Kuenenia</taxon>
    </lineage>
</organism>
<proteinExistence type="predicted"/>
<protein>
    <submittedName>
        <fullName evidence="1">Uncharacterized protein</fullName>
    </submittedName>
</protein>
<gene>
    <name evidence="1" type="ORF">KsCSTR_02210</name>
</gene>
<accession>A0A6G7GJ02</accession>
<dbReference type="AlphaFoldDB" id="A0A6G7GJ02"/>
<reference evidence="1 2" key="1">
    <citation type="submission" date="2020-02" db="EMBL/GenBank/DDBJ databases">
        <title>Newly sequenced genome of strain CSTR1 showed variability in Candidatus Kuenenia stuttgartiensis genomes.</title>
        <authorList>
            <person name="Ding C."/>
            <person name="Adrian L."/>
        </authorList>
    </citation>
    <scope>NUCLEOTIDE SEQUENCE [LARGE SCALE GENOMIC DNA]</scope>
    <source>
        <strain evidence="1 2">CSTR1</strain>
    </source>
</reference>
<evidence type="ECO:0000313" key="2">
    <source>
        <dbReference type="Proteomes" id="UP000501926"/>
    </source>
</evidence>
<sequence length="40" mass="4404">MREVKSDVNIYSIYGNVGMLYTCASLSLRVVLQPANAITL</sequence>
<evidence type="ECO:0000313" key="1">
    <source>
        <dbReference type="EMBL" id="QII09600.1"/>
    </source>
</evidence>
<dbReference type="EMBL" id="CP049055">
    <property type="protein sequence ID" value="QII09600.1"/>
    <property type="molecule type" value="Genomic_DNA"/>
</dbReference>